<keyword evidence="2" id="KW-1185">Reference proteome</keyword>
<accession>A0ABT7VWK3</accession>
<gene>
    <name evidence="1" type="ORF">QUF54_11390</name>
</gene>
<dbReference type="EMBL" id="JAUCGM010000981">
    <property type="protein sequence ID" value="MDM8563946.1"/>
    <property type="molecule type" value="Genomic_DNA"/>
</dbReference>
<comment type="caution">
    <text evidence="1">The sequence shown here is derived from an EMBL/GenBank/DDBJ whole genome shotgun (WGS) entry which is preliminary data.</text>
</comment>
<evidence type="ECO:0000313" key="1">
    <source>
        <dbReference type="EMBL" id="MDM8563946.1"/>
    </source>
</evidence>
<organism evidence="1 2">
    <name type="scientific">Candidatus Marithioploca araucensis</name>
    <dbReference type="NCBI Taxonomy" id="70273"/>
    <lineage>
        <taxon>Bacteria</taxon>
        <taxon>Pseudomonadati</taxon>
        <taxon>Pseudomonadota</taxon>
        <taxon>Gammaproteobacteria</taxon>
        <taxon>Thiotrichales</taxon>
        <taxon>Thiotrichaceae</taxon>
        <taxon>Candidatus Marithioploca</taxon>
    </lineage>
</organism>
<name>A0ABT7VWK3_9GAMM</name>
<evidence type="ECO:0000313" key="2">
    <source>
        <dbReference type="Proteomes" id="UP001171945"/>
    </source>
</evidence>
<dbReference type="Proteomes" id="UP001171945">
    <property type="component" value="Unassembled WGS sequence"/>
</dbReference>
<protein>
    <submittedName>
        <fullName evidence="1">Uncharacterized protein</fullName>
    </submittedName>
</protein>
<proteinExistence type="predicted"/>
<sequence length="67" mass="7303">MLCDSGWLGQSLRARWSSVFSSATGAFPECRCNALLLNLLACSQSWKAMAGDRVNVSNALKKTVYFA</sequence>
<reference evidence="1" key="1">
    <citation type="submission" date="2023-06" db="EMBL/GenBank/DDBJ databases">
        <title>Uncultivated large filamentous bacteria from sulfidic sediments reveal new species and different genomic features in energy metabolism and defense.</title>
        <authorList>
            <person name="Fonseca A."/>
        </authorList>
    </citation>
    <scope>NUCLEOTIDE SEQUENCE</scope>
    <source>
        <strain evidence="1">HSG4</strain>
    </source>
</reference>